<evidence type="ECO:0000313" key="2">
    <source>
        <dbReference type="Proteomes" id="UP000248857"/>
    </source>
</evidence>
<name>A0A2W1JV07_9CYAN</name>
<proteinExistence type="predicted"/>
<reference evidence="1 2" key="1">
    <citation type="journal article" date="2018" name="Sci. Rep.">
        <title>A novel species of the marine cyanobacterium Acaryochloris with a unique pigment content and lifestyle.</title>
        <authorList>
            <person name="Partensky F."/>
            <person name="Six C."/>
            <person name="Ratin M."/>
            <person name="Garczarek L."/>
            <person name="Vaulot D."/>
            <person name="Probert I."/>
            <person name="Calteau A."/>
            <person name="Gourvil P."/>
            <person name="Marie D."/>
            <person name="Grebert T."/>
            <person name="Bouchier C."/>
            <person name="Le Panse S."/>
            <person name="Gachenot M."/>
            <person name="Rodriguez F."/>
            <person name="Garrido J.L."/>
        </authorList>
    </citation>
    <scope>NUCLEOTIDE SEQUENCE [LARGE SCALE GENOMIC DNA]</scope>
    <source>
        <strain evidence="1 2">RCC1774</strain>
    </source>
</reference>
<keyword evidence="2" id="KW-1185">Reference proteome</keyword>
<dbReference type="Proteomes" id="UP000248857">
    <property type="component" value="Unassembled WGS sequence"/>
</dbReference>
<dbReference type="RefSeq" id="WP_110986089.1">
    <property type="nucleotide sequence ID" value="NZ_CAWNWM010000005.1"/>
</dbReference>
<dbReference type="OrthoDB" id="190583at2"/>
<sequence length="178" mass="19899">MTQLFELQPFLCSSALSSIQVKGELTRNPECLRIRYVVVDPLGEVVALPPSDAPSRQDDLWATTCLELFFGPAGSENYWEINLSTAGHWNVYRFDAYRSGMREEASVTVLPFKVERPAGRLHLSLDLDLTLLGIGEGELEVAIATVLQSKNNLMSYWALTHPGAEADFHRRDSFILKA</sequence>
<dbReference type="Gene3D" id="2.60.40.1190">
    <property type="match status" value="1"/>
</dbReference>
<protein>
    <recommendedName>
        <fullName evidence="3">DOMON-like domain-containing protein</fullName>
    </recommendedName>
</protein>
<evidence type="ECO:0008006" key="3">
    <source>
        <dbReference type="Google" id="ProtNLM"/>
    </source>
</evidence>
<dbReference type="CDD" id="cd09627">
    <property type="entry name" value="DOMON_murB_like"/>
    <property type="match status" value="1"/>
</dbReference>
<organism evidence="1 2">
    <name type="scientific">Acaryochloris thomasi RCC1774</name>
    <dbReference type="NCBI Taxonomy" id="1764569"/>
    <lineage>
        <taxon>Bacteria</taxon>
        <taxon>Bacillati</taxon>
        <taxon>Cyanobacteriota</taxon>
        <taxon>Cyanophyceae</taxon>
        <taxon>Acaryochloridales</taxon>
        <taxon>Acaryochloridaceae</taxon>
        <taxon>Acaryochloris</taxon>
        <taxon>Acaryochloris thomasi</taxon>
    </lineage>
</organism>
<gene>
    <name evidence="1" type="ORF">C1752_02130</name>
</gene>
<dbReference type="AlphaFoldDB" id="A0A2W1JV07"/>
<comment type="caution">
    <text evidence="1">The sequence shown here is derived from an EMBL/GenBank/DDBJ whole genome shotgun (WGS) entry which is preliminary data.</text>
</comment>
<evidence type="ECO:0000313" key="1">
    <source>
        <dbReference type="EMBL" id="PZD73594.1"/>
    </source>
</evidence>
<accession>A0A2W1JV07</accession>
<dbReference type="EMBL" id="PQWO01000005">
    <property type="protein sequence ID" value="PZD73594.1"/>
    <property type="molecule type" value="Genomic_DNA"/>
</dbReference>